<evidence type="ECO:0000313" key="4">
    <source>
        <dbReference type="EMBL" id="TDR38659.1"/>
    </source>
</evidence>
<reference evidence="3 5" key="1">
    <citation type="submission" date="2018-06" db="EMBL/GenBank/DDBJ databases">
        <authorList>
            <consortium name="Pathogen Informatics"/>
            <person name="Doyle S."/>
        </authorList>
    </citation>
    <scope>NUCLEOTIDE SEQUENCE [LARGE SCALE GENOMIC DNA]</scope>
    <source>
        <strain evidence="3 5">NCTC10597</strain>
    </source>
</reference>
<keyword evidence="1 2" id="KW-0732">Signal</keyword>
<accession>A0A8B4Q8T0</accession>
<keyword evidence="6" id="KW-1185">Reference proteome</keyword>
<feature type="signal peptide" evidence="2">
    <location>
        <begin position="1"/>
        <end position="23"/>
    </location>
</feature>
<dbReference type="EMBL" id="UGNP01000001">
    <property type="protein sequence ID" value="STX08734.1"/>
    <property type="molecule type" value="Genomic_DNA"/>
</dbReference>
<dbReference type="OrthoDB" id="2456770at2"/>
<feature type="chain" id="PRO_5039160779" evidence="2">
    <location>
        <begin position="24"/>
        <end position="1143"/>
    </location>
</feature>
<sequence>MSNFKLIKTAAALALGASVVTSAVVPTDASAASKYKIKNGKLVIAKTGKVAKGYVTYKSTVYKNGKKLTGLKGKTYYKAGKKATGTYKGAYYYKGAKKVTTGTYKGAYYVKGVKKVTTGLYNGRYYKSGAKATGTYKGAYYVKGTKKVTTGTYNGAYYVKGFKKVTTGLYKEEFYQDGKLSKGYALYKSILYKDAVHNVGLTVFEGKLYDGVSVNKGTEVFEGKLYNGAVLATGLVEHAGLFYNEGALANGVVNGVEYKDGVVVKYEVTEVKAINAKEVEIKFSTDVNHLTALKAENYQVEINKVGSVGSVLEGDSELNVAYKGSSKDTVILELKSAAFSTGDKVVVQVKDGIKTEAGKTIERFASEVINYSNSAAPKLLTEPKFSNGDLTLVFDRPVDTDKQPLVKVDGKAFTGSTLKKSTSYSPGNYVYVIEGMEVFDKKFVENGTHELIMYDIFEKAGKNPEKTSVISDKYLVTADNEAPRFESVEAINANKFIVKFSESVTLGDVTKNLKVSKGNHTFTYIDGTENKLATVEDEVNVSYEKANTAGTAYYVVVNEPKNDDAAKTALNPLYAGSETSVTLDITAENYVDSSKLLGVKTTKQVKLSKGTISPESKKATLVKDTSTARVLFAGDAIISNKLNDTVNLDSNKLVVQDENGIVIPTTDYEAKIVAPDSSELQQGYKTVVEVKITNPKYQKQSKYTIGFKDDAIKFKQVLNDVSEYNFEDTKNKKFTVVAGVSADNNFKYYALDLDGKVTSSTTKDNELFVNFGADMGDSALEISNYQIDGKDLPTGTEIKFFESKKQVRIVLPKAYVTNSTTFLFTVKKDVKTAAGQQVVNNLQKLENAETRISLVDNVAPTLKALSKQVVSKDAKLFNQLEVEFSENLLKADTGNFEVVINGSKVEVKKATLLTGENASKVRIELADSYAVNQNVKVTIVANATNDVLIEDKSNNKATIGSSVELSKDALGEVDTLLVAELLSEKQKALTTLETEYPKADFTAKQTAYEAQINSVKDVTELKDVAVKLAAAKTEIAKLDSDQKIVDAKAAAVTVADVKFDATATATPVIKAIADATFTTADLAGTGVATKVETTGDVTITRGSVDGTFTLVATFTVGSKTAVKEFTVTVPTAASTAVTVAVKA</sequence>
<gene>
    <name evidence="4" type="ORF">DFR61_11534</name>
    <name evidence="3" type="ORF">NCTC10597_00400</name>
</gene>
<dbReference type="Proteomes" id="UP000294641">
    <property type="component" value="Unassembled WGS sequence"/>
</dbReference>
<dbReference type="Gene3D" id="2.60.40.1220">
    <property type="match status" value="1"/>
</dbReference>
<dbReference type="EMBL" id="SNZG01000015">
    <property type="protein sequence ID" value="TDR38659.1"/>
    <property type="molecule type" value="Genomic_DNA"/>
</dbReference>
<dbReference type="Proteomes" id="UP000254330">
    <property type="component" value="Unassembled WGS sequence"/>
</dbReference>
<reference evidence="4 6" key="2">
    <citation type="submission" date="2019-03" db="EMBL/GenBank/DDBJ databases">
        <title>Genomic Encyclopedia of Type Strains, Phase IV (KMG-IV): sequencing the most valuable type-strain genomes for metagenomic binning, comparative biology and taxonomic classification.</title>
        <authorList>
            <person name="Goeker M."/>
        </authorList>
    </citation>
    <scope>NUCLEOTIDE SEQUENCE [LARGE SCALE GENOMIC DNA]</scope>
    <source>
        <strain evidence="4 6">DSM 20580</strain>
    </source>
</reference>
<evidence type="ECO:0000256" key="1">
    <source>
        <dbReference type="ARBA" id="ARBA00022729"/>
    </source>
</evidence>
<name>A0A8B4Q8T0_9BACL</name>
<organism evidence="3 5">
    <name type="scientific">Kurthia zopfii</name>
    <dbReference type="NCBI Taxonomy" id="1650"/>
    <lineage>
        <taxon>Bacteria</taxon>
        <taxon>Bacillati</taxon>
        <taxon>Bacillota</taxon>
        <taxon>Bacilli</taxon>
        <taxon>Bacillales</taxon>
        <taxon>Caryophanaceae</taxon>
        <taxon>Kurthia</taxon>
    </lineage>
</organism>
<comment type="caution">
    <text evidence="3">The sequence shown here is derived from an EMBL/GenBank/DDBJ whole genome shotgun (WGS) entry which is preliminary data.</text>
</comment>
<dbReference type="RefSeq" id="WP_109349513.1">
    <property type="nucleotide sequence ID" value="NZ_BJUE01000040.1"/>
</dbReference>
<evidence type="ECO:0000256" key="2">
    <source>
        <dbReference type="SAM" id="SignalP"/>
    </source>
</evidence>
<protein>
    <submittedName>
        <fullName evidence="3">Uncharacterized protein</fullName>
    </submittedName>
</protein>
<evidence type="ECO:0000313" key="6">
    <source>
        <dbReference type="Proteomes" id="UP000294641"/>
    </source>
</evidence>
<evidence type="ECO:0000313" key="3">
    <source>
        <dbReference type="EMBL" id="STX08734.1"/>
    </source>
</evidence>
<dbReference type="InterPro" id="IPR014755">
    <property type="entry name" value="Cu-Rt/internalin_Ig-like"/>
</dbReference>
<proteinExistence type="predicted"/>
<dbReference type="AlphaFoldDB" id="A0A8B4Q8T0"/>
<evidence type="ECO:0000313" key="5">
    <source>
        <dbReference type="Proteomes" id="UP000254330"/>
    </source>
</evidence>